<dbReference type="Pfam" id="PF12802">
    <property type="entry name" value="MarR_2"/>
    <property type="match status" value="1"/>
</dbReference>
<dbReference type="InterPro" id="IPR036388">
    <property type="entry name" value="WH-like_DNA-bd_sf"/>
</dbReference>
<dbReference type="EMBL" id="BAABHF010000017">
    <property type="protein sequence ID" value="GAA4492622.1"/>
    <property type="molecule type" value="Genomic_DNA"/>
</dbReference>
<proteinExistence type="predicted"/>
<reference evidence="3" key="1">
    <citation type="journal article" date="2019" name="Int. J. Syst. Evol. Microbiol.">
        <title>The Global Catalogue of Microorganisms (GCM) 10K type strain sequencing project: providing services to taxonomists for standard genome sequencing and annotation.</title>
        <authorList>
            <consortium name="The Broad Institute Genomics Platform"/>
            <consortium name="The Broad Institute Genome Sequencing Center for Infectious Disease"/>
            <person name="Wu L."/>
            <person name="Ma J."/>
        </authorList>
    </citation>
    <scope>NUCLEOTIDE SEQUENCE [LARGE SCALE GENOMIC DNA]</scope>
    <source>
        <strain evidence="3">JCM 17933</strain>
    </source>
</reference>
<dbReference type="Gene3D" id="1.10.10.10">
    <property type="entry name" value="Winged helix-like DNA-binding domain superfamily/Winged helix DNA-binding domain"/>
    <property type="match status" value="1"/>
</dbReference>
<evidence type="ECO:0000259" key="1">
    <source>
        <dbReference type="PROSITE" id="PS50995"/>
    </source>
</evidence>
<dbReference type="Proteomes" id="UP001500503">
    <property type="component" value="Unassembled WGS sequence"/>
</dbReference>
<dbReference type="SMART" id="SM00347">
    <property type="entry name" value="HTH_MARR"/>
    <property type="match status" value="1"/>
</dbReference>
<accession>A0ABP8PWP4</accession>
<organism evidence="2 3">
    <name type="scientific">Actinoallomurus oryzae</name>
    <dbReference type="NCBI Taxonomy" id="502180"/>
    <lineage>
        <taxon>Bacteria</taxon>
        <taxon>Bacillati</taxon>
        <taxon>Actinomycetota</taxon>
        <taxon>Actinomycetes</taxon>
        <taxon>Streptosporangiales</taxon>
        <taxon>Thermomonosporaceae</taxon>
        <taxon>Actinoallomurus</taxon>
    </lineage>
</organism>
<dbReference type="SUPFAM" id="SSF46785">
    <property type="entry name" value="Winged helix' DNA-binding domain"/>
    <property type="match status" value="1"/>
</dbReference>
<evidence type="ECO:0000313" key="3">
    <source>
        <dbReference type="Proteomes" id="UP001500503"/>
    </source>
</evidence>
<dbReference type="PANTHER" id="PTHR39515">
    <property type="entry name" value="CONSERVED PROTEIN"/>
    <property type="match status" value="1"/>
</dbReference>
<protein>
    <recommendedName>
        <fullName evidence="1">HTH marR-type domain-containing protein</fullName>
    </recommendedName>
</protein>
<gene>
    <name evidence="2" type="ORF">GCM10023191_028920</name>
</gene>
<dbReference type="InterPro" id="IPR052526">
    <property type="entry name" value="HTH-type_Bedaq_tolerance"/>
</dbReference>
<sequence>MNVRLRLLILPFWGTIDGMANDLRAGRTSEDTGVLLADTVARLRRAMRRAARAADPANPLSVAQLEVLACVADEPGIRPGRIARRLMLAANSVTTLVNALHTRGLVVRTNAADDARAVALSPTPAGRQAVESWKATNTAILQAALGALDDRHQHVLAEALPGLRNLAEAVDALADEPGAARS</sequence>
<dbReference type="PANTHER" id="PTHR39515:SF2">
    <property type="entry name" value="HTH-TYPE TRANSCRIPTIONAL REGULATOR RV0880"/>
    <property type="match status" value="1"/>
</dbReference>
<feature type="domain" description="HTH marR-type" evidence="1">
    <location>
        <begin position="33"/>
        <end position="165"/>
    </location>
</feature>
<name>A0ABP8PWP4_9ACTN</name>
<keyword evidence="3" id="KW-1185">Reference proteome</keyword>
<dbReference type="PROSITE" id="PS50995">
    <property type="entry name" value="HTH_MARR_2"/>
    <property type="match status" value="1"/>
</dbReference>
<comment type="caution">
    <text evidence="2">The sequence shown here is derived from an EMBL/GenBank/DDBJ whole genome shotgun (WGS) entry which is preliminary data.</text>
</comment>
<dbReference type="InterPro" id="IPR000835">
    <property type="entry name" value="HTH_MarR-typ"/>
</dbReference>
<evidence type="ECO:0000313" key="2">
    <source>
        <dbReference type="EMBL" id="GAA4492622.1"/>
    </source>
</evidence>
<dbReference type="InterPro" id="IPR036390">
    <property type="entry name" value="WH_DNA-bd_sf"/>
</dbReference>